<evidence type="ECO:0000313" key="1">
    <source>
        <dbReference type="EMBL" id="MFC7308239.1"/>
    </source>
</evidence>
<organism evidence="1 2">
    <name type="scientific">Streptomyces monticola</name>
    <dbReference type="NCBI Taxonomy" id="2666263"/>
    <lineage>
        <taxon>Bacteria</taxon>
        <taxon>Bacillati</taxon>
        <taxon>Actinomycetota</taxon>
        <taxon>Actinomycetes</taxon>
        <taxon>Kitasatosporales</taxon>
        <taxon>Streptomycetaceae</taxon>
        <taxon>Streptomyces</taxon>
    </lineage>
</organism>
<dbReference type="RefSeq" id="WP_381836039.1">
    <property type="nucleotide sequence ID" value="NZ_JBHTCF010000014.1"/>
</dbReference>
<dbReference type="InterPro" id="IPR052922">
    <property type="entry name" value="Cytidylate_Kinase-2"/>
</dbReference>
<dbReference type="Gene3D" id="3.40.50.300">
    <property type="entry name" value="P-loop containing nucleotide triphosphate hydrolases"/>
    <property type="match status" value="1"/>
</dbReference>
<reference evidence="2" key="1">
    <citation type="journal article" date="2019" name="Int. J. Syst. Evol. Microbiol.">
        <title>The Global Catalogue of Microorganisms (GCM) 10K type strain sequencing project: providing services to taxonomists for standard genome sequencing and annotation.</title>
        <authorList>
            <consortium name="The Broad Institute Genomics Platform"/>
            <consortium name="The Broad Institute Genome Sequencing Center for Infectious Disease"/>
            <person name="Wu L."/>
            <person name="Ma J."/>
        </authorList>
    </citation>
    <scope>NUCLEOTIDE SEQUENCE [LARGE SCALE GENOMIC DNA]</scope>
    <source>
        <strain evidence="2">SYNS20</strain>
    </source>
</reference>
<accession>A0ABW2JQR9</accession>
<comment type="caution">
    <text evidence="1">The sequence shown here is derived from an EMBL/GenBank/DDBJ whole genome shotgun (WGS) entry which is preliminary data.</text>
</comment>
<keyword evidence="2" id="KW-1185">Reference proteome</keyword>
<evidence type="ECO:0000313" key="2">
    <source>
        <dbReference type="Proteomes" id="UP001596523"/>
    </source>
</evidence>
<dbReference type="PANTHER" id="PTHR37816">
    <property type="entry name" value="YALI0E33011P"/>
    <property type="match status" value="1"/>
</dbReference>
<evidence type="ECO:0008006" key="3">
    <source>
        <dbReference type="Google" id="ProtNLM"/>
    </source>
</evidence>
<dbReference type="EMBL" id="JBHTCF010000014">
    <property type="protein sequence ID" value="MFC7308239.1"/>
    <property type="molecule type" value="Genomic_DNA"/>
</dbReference>
<dbReference type="InterPro" id="IPR027417">
    <property type="entry name" value="P-loop_NTPase"/>
</dbReference>
<name>A0ABW2JQR9_9ACTN</name>
<sequence>MSWYRVLVAGGSATGTTTLGRSLATLKAVPHADVDDYLWLPTSPAFTHKRPVEERLALMNAVFVPRDSWVLTGTLRGWGDSVIEKVEAVVFLTLDPLTRMERLADREVVRCGDAIEPGGSGEEAYRAFTQWARAYDDDALADSRRARDERWLAGLSCPVLRLDSAKPVSELIAEVDRWLGNDVGTNGHRG</sequence>
<dbReference type="PANTHER" id="PTHR37816:SF2">
    <property type="entry name" value="DNA TOPOLOGY MODULATION PROTEIN FLAR-RELATED PROTEIN"/>
    <property type="match status" value="1"/>
</dbReference>
<protein>
    <recommendedName>
        <fullName evidence="3">Adenylate kinase</fullName>
    </recommendedName>
</protein>
<gene>
    <name evidence="1" type="ORF">ACFQVC_28965</name>
</gene>
<dbReference type="SUPFAM" id="SSF52540">
    <property type="entry name" value="P-loop containing nucleoside triphosphate hydrolases"/>
    <property type="match status" value="1"/>
</dbReference>
<dbReference type="Proteomes" id="UP001596523">
    <property type="component" value="Unassembled WGS sequence"/>
</dbReference>
<proteinExistence type="predicted"/>